<evidence type="ECO:0000313" key="7">
    <source>
        <dbReference type="EMBL" id="KRL84293.1"/>
    </source>
</evidence>
<dbReference type="GO" id="GO:0004040">
    <property type="term" value="F:amidase activity"/>
    <property type="evidence" value="ECO:0007669"/>
    <property type="project" value="InterPro"/>
</dbReference>
<comment type="similarity">
    <text evidence="1">Belongs to the glycosyl hydrolase 73 family.</text>
</comment>
<dbReference type="PROSITE" id="PS51782">
    <property type="entry name" value="LYSM"/>
    <property type="match status" value="7"/>
</dbReference>
<dbReference type="GO" id="GO:0042742">
    <property type="term" value="P:defense response to bacterium"/>
    <property type="evidence" value="ECO:0007669"/>
    <property type="project" value="UniProtKB-KW"/>
</dbReference>
<feature type="domain" description="LysM" evidence="6">
    <location>
        <begin position="725"/>
        <end position="768"/>
    </location>
</feature>
<dbReference type="PRINTS" id="PR01002">
    <property type="entry name" value="FLGFLGJ"/>
</dbReference>
<evidence type="ECO:0000256" key="4">
    <source>
        <dbReference type="ARBA" id="ARBA00032108"/>
    </source>
</evidence>
<dbReference type="PATRIC" id="fig|1423724.4.peg.1644"/>
<dbReference type="InterPro" id="IPR018392">
    <property type="entry name" value="LysM"/>
</dbReference>
<feature type="domain" description="LysM" evidence="6">
    <location>
        <begin position="365"/>
        <end position="408"/>
    </location>
</feature>
<feature type="region of interest" description="Disordered" evidence="5">
    <location>
        <begin position="564"/>
        <end position="589"/>
    </location>
</feature>
<dbReference type="EMBL" id="AZFT01000053">
    <property type="protein sequence ID" value="KRL84293.1"/>
    <property type="molecule type" value="Genomic_DNA"/>
</dbReference>
<dbReference type="PANTHER" id="PTHR33734">
    <property type="entry name" value="LYSM DOMAIN-CONTAINING GPI-ANCHORED PROTEIN 2"/>
    <property type="match status" value="1"/>
</dbReference>
<evidence type="ECO:0000259" key="6">
    <source>
        <dbReference type="PROSITE" id="PS51782"/>
    </source>
</evidence>
<feature type="domain" description="LysM" evidence="6">
    <location>
        <begin position="443"/>
        <end position="486"/>
    </location>
</feature>
<evidence type="ECO:0000256" key="3">
    <source>
        <dbReference type="ARBA" id="ARBA00022638"/>
    </source>
</evidence>
<dbReference type="Pfam" id="PF01476">
    <property type="entry name" value="LysM"/>
    <property type="match status" value="7"/>
</dbReference>
<keyword evidence="2" id="KW-0929">Antimicrobial</keyword>
<proteinExistence type="inferred from homology"/>
<feature type="region of interest" description="Disordered" evidence="5">
    <location>
        <begin position="59"/>
        <end position="90"/>
    </location>
</feature>
<gene>
    <name evidence="7" type="ORF">FC32_GL001578</name>
</gene>
<dbReference type="Gene3D" id="1.10.530.10">
    <property type="match status" value="1"/>
</dbReference>
<dbReference type="InterPro" id="IPR002901">
    <property type="entry name" value="MGlyc_endo_b_GlcNAc-like_dom"/>
</dbReference>
<evidence type="ECO:0000256" key="5">
    <source>
        <dbReference type="SAM" id="MobiDB-lite"/>
    </source>
</evidence>
<dbReference type="SMART" id="SM00047">
    <property type="entry name" value="LYZ2"/>
    <property type="match status" value="1"/>
</dbReference>
<feature type="region of interest" description="Disordered" evidence="5">
    <location>
        <begin position="334"/>
        <end position="357"/>
    </location>
</feature>
<organism evidence="7 8">
    <name type="scientific">Ligilactobacillus apodemi DSM 16634 = JCM 16172</name>
    <dbReference type="NCBI Taxonomy" id="1423724"/>
    <lineage>
        <taxon>Bacteria</taxon>
        <taxon>Bacillati</taxon>
        <taxon>Bacillota</taxon>
        <taxon>Bacilli</taxon>
        <taxon>Lactobacillales</taxon>
        <taxon>Lactobacillaceae</taxon>
        <taxon>Ligilactobacillus</taxon>
    </lineage>
</organism>
<dbReference type="InterPro" id="IPR036779">
    <property type="entry name" value="LysM_dom_sf"/>
</dbReference>
<dbReference type="AlphaFoldDB" id="A0A0R1U082"/>
<dbReference type="eggNOG" id="COG1388">
    <property type="taxonomic scope" value="Bacteria"/>
</dbReference>
<comment type="caution">
    <text evidence="7">The sequence shown here is derived from an EMBL/GenBank/DDBJ whole genome shotgun (WGS) entry which is preliminary data.</text>
</comment>
<dbReference type="STRING" id="1423724.FC32_GL001578"/>
<protein>
    <recommendedName>
        <fullName evidence="4">Peptidoglycan hydrolase</fullName>
    </recommendedName>
</protein>
<dbReference type="Gene3D" id="3.10.350.10">
    <property type="entry name" value="LysM domain"/>
    <property type="match status" value="7"/>
</dbReference>
<feature type="domain" description="LysM" evidence="6">
    <location>
        <begin position="287"/>
        <end position="330"/>
    </location>
</feature>
<feature type="domain" description="LysM" evidence="6">
    <location>
        <begin position="516"/>
        <end position="559"/>
    </location>
</feature>
<feature type="domain" description="LysM" evidence="6">
    <location>
        <begin position="659"/>
        <end position="702"/>
    </location>
</feature>
<dbReference type="Pfam" id="PF01832">
    <property type="entry name" value="Glucosaminidase"/>
    <property type="match status" value="1"/>
</dbReference>
<evidence type="ECO:0000313" key="8">
    <source>
        <dbReference type="Proteomes" id="UP000051324"/>
    </source>
</evidence>
<keyword evidence="8" id="KW-1185">Reference proteome</keyword>
<dbReference type="PANTHER" id="PTHR33734:SF22">
    <property type="entry name" value="MEMBRANE-BOUND LYTIC MUREIN TRANSGLYCOSYLASE D"/>
    <property type="match status" value="1"/>
</dbReference>
<evidence type="ECO:0000256" key="1">
    <source>
        <dbReference type="ARBA" id="ARBA00010266"/>
    </source>
</evidence>
<dbReference type="GO" id="GO:0031640">
    <property type="term" value="P:killing of cells of another organism"/>
    <property type="evidence" value="ECO:0007669"/>
    <property type="project" value="UniProtKB-KW"/>
</dbReference>
<dbReference type="SMART" id="SM00257">
    <property type="entry name" value="LysM"/>
    <property type="match status" value="7"/>
</dbReference>
<dbReference type="Gene3D" id="4.10.80.30">
    <property type="entry name" value="DNA polymerase, domain 6"/>
    <property type="match status" value="1"/>
</dbReference>
<dbReference type="Proteomes" id="UP000051324">
    <property type="component" value="Unassembled WGS sequence"/>
</dbReference>
<feature type="region of interest" description="Disordered" evidence="5">
    <location>
        <begin position="489"/>
        <end position="515"/>
    </location>
</feature>
<reference evidence="7 8" key="1">
    <citation type="journal article" date="2015" name="Genome Announc.">
        <title>Expanding the biotechnology potential of lactobacilli through comparative genomics of 213 strains and associated genera.</title>
        <authorList>
            <person name="Sun Z."/>
            <person name="Harris H.M."/>
            <person name="McCann A."/>
            <person name="Guo C."/>
            <person name="Argimon S."/>
            <person name="Zhang W."/>
            <person name="Yang X."/>
            <person name="Jeffery I.B."/>
            <person name="Cooney J.C."/>
            <person name="Kagawa T.F."/>
            <person name="Liu W."/>
            <person name="Song Y."/>
            <person name="Salvetti E."/>
            <person name="Wrobel A."/>
            <person name="Rasinkangas P."/>
            <person name="Parkhill J."/>
            <person name="Rea M.C."/>
            <person name="O'Sullivan O."/>
            <person name="Ritari J."/>
            <person name="Douillard F.P."/>
            <person name="Paul Ross R."/>
            <person name="Yang R."/>
            <person name="Briner A.E."/>
            <person name="Felis G.E."/>
            <person name="de Vos W.M."/>
            <person name="Barrangou R."/>
            <person name="Klaenhammer T.R."/>
            <person name="Caufield P.W."/>
            <person name="Cui Y."/>
            <person name="Zhang H."/>
            <person name="O'Toole P.W."/>
        </authorList>
    </citation>
    <scope>NUCLEOTIDE SEQUENCE [LARGE SCALE GENOMIC DNA]</scope>
    <source>
        <strain evidence="7 8">DSM 16634</strain>
    </source>
</reference>
<keyword evidence="3" id="KW-0081">Bacteriolytic enzyme</keyword>
<dbReference type="RefSeq" id="WP_056957432.1">
    <property type="nucleotide sequence ID" value="NZ_AZFT01000053.1"/>
</dbReference>
<sequence>MKSRKERIEFAKHQLLSENFKSVKKATTYIGTTVLMGTAGLALNKAKAQADVVQVDQNSTANNTNSTDSSTQQNTTDTATSTSTSATSVPTTYTTSTVSVSSSYPANVRNFLNSIAGAAQQIAQQRGLYASLMIAQAVVESGWGSSYLSTSAYNLFGVKWSGSGAYIELPTQEYYNGSYQTVYDKFQRYSSYAESLSAYANVITTRFPNSTRANASSYAVAAQNLKNGVYGTYATAPDYAEKLIKVIETYNLTAYDTGGSVQGTTDTGTITTTGTTSQTTSTATATGTYTVKSGDTLYRIAQNNNMSLDTLKSLNGLTSNTIYVGQVLKVSGSTSTTTSNTSSGSQTTTPAATTNQTTSTATATGTYTVKSGDTLYRIAQNNNMSLDTLKSLNGLTSNTIYVGQVLKVSGSTSTTTSNTSSGSQTTTPAATTNQTTSTATATGTYTVKSGDTLYRIAQNNNMSLDTLKSLNGLTSNTIYVGQVLKVSGSTSTTTTSTNNSQATTTNTSQTTSSATGTYTVKSGDTLYRIAQNNNMSLDTLKSLNGLTSNTIYVGQVLKVLGSTSTTTTNTSNSGQATTTNTSQTTSSATGTYTVKAGDSLYRIAQNNNMSLDSLKSLNGLTSNLIIPGQVLKVSTTSSTTAITSNTSNSTQSQTTTSQTSYTVKAGDTLWSIANANQLTLSELKKLNNLSNDIIYVGQVLNVGKSSSSTQQSQSSSSTTSAAKTSEYTVKSGDSLWKIASANATTVTQLKALNNLSSDIIYVGQKLKLQ</sequence>
<dbReference type="CDD" id="cd00118">
    <property type="entry name" value="LysM"/>
    <property type="match status" value="7"/>
</dbReference>
<dbReference type="GO" id="GO:0008932">
    <property type="term" value="F:lytic endotransglycosylase activity"/>
    <property type="evidence" value="ECO:0007669"/>
    <property type="project" value="TreeGrafter"/>
</dbReference>
<feature type="region of interest" description="Disordered" evidence="5">
    <location>
        <begin position="411"/>
        <end position="435"/>
    </location>
</feature>
<accession>A0A0R1U082</accession>
<name>A0A0R1U082_9LACO</name>
<feature type="domain" description="LysM" evidence="6">
    <location>
        <begin position="590"/>
        <end position="633"/>
    </location>
</feature>
<dbReference type="SUPFAM" id="SSF54106">
    <property type="entry name" value="LysM domain"/>
    <property type="match status" value="7"/>
</dbReference>
<evidence type="ECO:0000256" key="2">
    <source>
        <dbReference type="ARBA" id="ARBA00022529"/>
    </source>
</evidence>